<keyword evidence="3" id="KW-1185">Reference proteome</keyword>
<dbReference type="RefSeq" id="WP_254164915.1">
    <property type="nucleotide sequence ID" value="NZ_JAHESF010000015.1"/>
</dbReference>
<dbReference type="EMBL" id="JAHESF010000015">
    <property type="protein sequence ID" value="MBT1698565.1"/>
    <property type="molecule type" value="Genomic_DNA"/>
</dbReference>
<feature type="signal peptide" evidence="1">
    <location>
        <begin position="1"/>
        <end position="22"/>
    </location>
</feature>
<evidence type="ECO:0008006" key="4">
    <source>
        <dbReference type="Google" id="ProtNLM"/>
    </source>
</evidence>
<proteinExistence type="predicted"/>
<accession>A0AAP2DLK2</accession>
<dbReference type="InterPro" id="IPR021638">
    <property type="entry name" value="DUF3244"/>
</dbReference>
<reference evidence="2 3" key="1">
    <citation type="submission" date="2021-05" db="EMBL/GenBank/DDBJ databases">
        <title>A Polyphasic approach of four new species of the genus Ohtaekwangia: Ohtaekwangia histidinii sp. nov., Ohtaekwangia cretensis sp. nov., Ohtaekwangia indiensis sp. nov., Ohtaekwangia reichenbachii sp. nov. from diverse environment.</title>
        <authorList>
            <person name="Octaviana S."/>
        </authorList>
    </citation>
    <scope>NUCLEOTIDE SEQUENCE [LARGE SCALE GENOMIC DNA]</scope>
    <source>
        <strain evidence="2 3">PWU4</strain>
    </source>
</reference>
<evidence type="ECO:0000313" key="3">
    <source>
        <dbReference type="Proteomes" id="UP001319200"/>
    </source>
</evidence>
<sequence length="195" mass="21715">MKKFLTMIVVLTVMCSAVVANAIDKPKSPVGTSVIKSGSVFKLFYKGTRPSDVTVTILDEKGTAVYKETLRNVENFMRPYNFSSLKEGEYTIELNHEDGKQLQKISYHNAVATVQKKLMNLLRVPGTDKYMLRVSNKGNETLKVSVFDAKHTLVYSGTEKLDGDFAKIYDMNEVGQGFVIEVTDQNGLTQSLTGK</sequence>
<keyword evidence="1" id="KW-0732">Signal</keyword>
<dbReference type="Gene3D" id="2.60.40.3080">
    <property type="match status" value="1"/>
</dbReference>
<dbReference type="AlphaFoldDB" id="A0AAP2DLK2"/>
<evidence type="ECO:0000256" key="1">
    <source>
        <dbReference type="SAM" id="SignalP"/>
    </source>
</evidence>
<comment type="caution">
    <text evidence="2">The sequence shown here is derived from an EMBL/GenBank/DDBJ whole genome shotgun (WGS) entry which is preliminary data.</text>
</comment>
<dbReference type="Pfam" id="PF11589">
    <property type="entry name" value="DUF3244"/>
    <property type="match status" value="1"/>
</dbReference>
<evidence type="ECO:0000313" key="2">
    <source>
        <dbReference type="EMBL" id="MBT1698565.1"/>
    </source>
</evidence>
<protein>
    <recommendedName>
        <fullName evidence="4">T9SS C-terminal target domain-containing protein</fullName>
    </recommendedName>
</protein>
<name>A0AAP2DLK2_9BACT</name>
<gene>
    <name evidence="2" type="ORF">KK083_16860</name>
</gene>
<dbReference type="Proteomes" id="UP001319200">
    <property type="component" value="Unassembled WGS sequence"/>
</dbReference>
<organism evidence="2 3">
    <name type="scientific">Chryseosolibacter histidini</name>
    <dbReference type="NCBI Taxonomy" id="2782349"/>
    <lineage>
        <taxon>Bacteria</taxon>
        <taxon>Pseudomonadati</taxon>
        <taxon>Bacteroidota</taxon>
        <taxon>Cytophagia</taxon>
        <taxon>Cytophagales</taxon>
        <taxon>Chryseotaleaceae</taxon>
        <taxon>Chryseosolibacter</taxon>
    </lineage>
</organism>
<feature type="chain" id="PRO_5043026733" description="T9SS C-terminal target domain-containing protein" evidence="1">
    <location>
        <begin position="23"/>
        <end position="195"/>
    </location>
</feature>